<keyword evidence="1" id="KW-0812">Transmembrane</keyword>
<reference evidence="2" key="1">
    <citation type="submission" date="2023-03" db="EMBL/GenBank/DDBJ databases">
        <title>Selenobaculum gbiensis gen. nov. sp. nov., a new bacterium isolated from the gut microbiota of IBD patient.</title>
        <authorList>
            <person name="Yeo S."/>
            <person name="Park H."/>
            <person name="Huh C.S."/>
        </authorList>
    </citation>
    <scope>NUCLEOTIDE SEQUENCE</scope>
    <source>
        <strain evidence="2">ICN-92133</strain>
    </source>
</reference>
<evidence type="ECO:0000313" key="3">
    <source>
        <dbReference type="Proteomes" id="UP001243623"/>
    </source>
</evidence>
<keyword evidence="1" id="KW-0472">Membrane</keyword>
<dbReference type="EMBL" id="CP120678">
    <property type="protein sequence ID" value="WIW70978.1"/>
    <property type="molecule type" value="Genomic_DNA"/>
</dbReference>
<keyword evidence="3" id="KW-1185">Reference proteome</keyword>
<organism evidence="2 3">
    <name type="scientific">Selenobaculum gibii</name>
    <dbReference type="NCBI Taxonomy" id="3054208"/>
    <lineage>
        <taxon>Bacteria</taxon>
        <taxon>Bacillati</taxon>
        <taxon>Bacillota</taxon>
        <taxon>Negativicutes</taxon>
        <taxon>Selenomonadales</taxon>
        <taxon>Selenomonadaceae</taxon>
        <taxon>Selenobaculum</taxon>
    </lineage>
</organism>
<proteinExistence type="predicted"/>
<name>A0A9Y2AJS3_9FIRM</name>
<feature type="transmembrane region" description="Helical" evidence="1">
    <location>
        <begin position="28"/>
        <end position="51"/>
    </location>
</feature>
<dbReference type="RefSeq" id="WP_147667100.1">
    <property type="nucleotide sequence ID" value="NZ_CP120678.1"/>
</dbReference>
<accession>A0A9Y2AJS3</accession>
<dbReference type="KEGG" id="sgbi:P3F81_01250"/>
<dbReference type="AlphaFoldDB" id="A0A9Y2AJS3"/>
<keyword evidence="1" id="KW-1133">Transmembrane helix</keyword>
<dbReference type="Proteomes" id="UP001243623">
    <property type="component" value="Chromosome"/>
</dbReference>
<gene>
    <name evidence="2" type="ORF">P3F81_01250</name>
</gene>
<sequence>MLNDRNPVVFIRKVVATVRGIRALEVKFIYIGIIALLGVIVLSLLLQVSLLSHQFVIAEKPAGIVNFSDEKVRLEDNFPEMKQMKTKDDVTHEVTKAKEETAATVAVSDNVVEEWYFDEVYQEWRYRKI</sequence>
<evidence type="ECO:0000313" key="2">
    <source>
        <dbReference type="EMBL" id="WIW70978.1"/>
    </source>
</evidence>
<protein>
    <submittedName>
        <fullName evidence="2">Uncharacterized protein</fullName>
    </submittedName>
</protein>
<evidence type="ECO:0000256" key="1">
    <source>
        <dbReference type="SAM" id="Phobius"/>
    </source>
</evidence>